<protein>
    <submittedName>
        <fullName evidence="2">Uncharacterized protein</fullName>
    </submittedName>
</protein>
<accession>A0A523BDD5</accession>
<keyword evidence="1" id="KW-0472">Membrane</keyword>
<reference evidence="2 3" key="1">
    <citation type="journal article" date="2019" name="Nat. Microbiol.">
        <title>Expanding anaerobic alkane metabolism in the domain of Archaea.</title>
        <authorList>
            <person name="Wang Y."/>
            <person name="Wegener G."/>
            <person name="Hou J."/>
            <person name="Wang F."/>
            <person name="Xiao X."/>
        </authorList>
    </citation>
    <scope>NUCLEOTIDE SEQUENCE [LARGE SCALE GENOMIC DNA]</scope>
    <source>
        <strain evidence="2">WYZ-LMO10</strain>
    </source>
</reference>
<dbReference type="Proteomes" id="UP000315399">
    <property type="component" value="Unassembled WGS sequence"/>
</dbReference>
<comment type="caution">
    <text evidence="2">The sequence shown here is derived from an EMBL/GenBank/DDBJ whole genome shotgun (WGS) entry which is preliminary data.</text>
</comment>
<evidence type="ECO:0000256" key="1">
    <source>
        <dbReference type="SAM" id="Phobius"/>
    </source>
</evidence>
<keyword evidence="1" id="KW-0812">Transmembrane</keyword>
<evidence type="ECO:0000313" key="3">
    <source>
        <dbReference type="Proteomes" id="UP000315399"/>
    </source>
</evidence>
<dbReference type="EMBL" id="QNVH01000025">
    <property type="protein sequence ID" value="TDA38966.1"/>
    <property type="molecule type" value="Genomic_DNA"/>
</dbReference>
<evidence type="ECO:0000313" key="2">
    <source>
        <dbReference type="EMBL" id="TDA38966.1"/>
    </source>
</evidence>
<name>A0A523BDD5_9CREN</name>
<feature type="transmembrane region" description="Helical" evidence="1">
    <location>
        <begin position="7"/>
        <end position="29"/>
    </location>
</feature>
<dbReference type="AlphaFoldDB" id="A0A523BDD5"/>
<keyword evidence="1" id="KW-1133">Transmembrane helix</keyword>
<sequence>MQQAISRILIAVAIVGIISYAATYAPLIINRDLGSETLREKAAELGSCLIEKDPKIVYGFSTGSKTMTAISVGENNITLYLAGDLLQWHIPKNALFVRGAQFASPPASEVSKSTSDTLLFYSTPEGSYIQPKVIVTQPVTSIDIGDMPLHVLSIRTCYLSNFTISGSFDLSKESTEAERHVYERVFLYDGTVGVYVNGVNSMFFEVKKGEKLLVEFLHYNVKLKPMSRS</sequence>
<proteinExistence type="predicted"/>
<organism evidence="2 3">
    <name type="scientific">Thermoproteota archaeon</name>
    <dbReference type="NCBI Taxonomy" id="2056631"/>
    <lineage>
        <taxon>Archaea</taxon>
        <taxon>Thermoproteota</taxon>
    </lineage>
</organism>
<gene>
    <name evidence="2" type="ORF">DSO08_03340</name>
</gene>